<keyword evidence="16" id="KW-1185">Reference proteome</keyword>
<comment type="catalytic activity">
    <reaction evidence="12 13">
        <text>L-serine + acetyl-CoA = O-acetyl-L-serine + CoA</text>
        <dbReference type="Rhea" id="RHEA:24560"/>
        <dbReference type="ChEBI" id="CHEBI:33384"/>
        <dbReference type="ChEBI" id="CHEBI:57287"/>
        <dbReference type="ChEBI" id="CHEBI:57288"/>
        <dbReference type="ChEBI" id="CHEBI:58340"/>
        <dbReference type="EC" id="2.3.1.30"/>
    </reaction>
</comment>
<protein>
    <recommendedName>
        <fullName evidence="5 13">Serine acetyltransferase</fullName>
        <ecNumber evidence="4 13">2.3.1.30</ecNumber>
    </recommendedName>
</protein>
<feature type="compositionally biased region" description="Basic and acidic residues" evidence="14">
    <location>
        <begin position="216"/>
        <end position="226"/>
    </location>
</feature>
<keyword evidence="10" id="KW-0198">Cysteine biosynthesis</keyword>
<evidence type="ECO:0000313" key="16">
    <source>
        <dbReference type="Proteomes" id="UP000232196"/>
    </source>
</evidence>
<dbReference type="GO" id="GO:0009001">
    <property type="term" value="F:serine O-acetyltransferase activity"/>
    <property type="evidence" value="ECO:0007669"/>
    <property type="project" value="UniProtKB-EC"/>
</dbReference>
<sequence>MFENIKAIKKNDPAAKSYLEVILCYPGLHALWFHSLAHSLYKIKIPLFPRIINTFARFLTGIDIHPGAKIEPGIFIDHGQGVVIGETAEVAKGCLILQGVTLGGTGKESGKRHPTLKENVVVGAGAKILGNIVIEHNVRIGAGSVVLRDVPADCTVVGVPGKVVRSKVDFGKEGERMLDHGELPDPVARVFSILVEKIDTLQKEVNELYAKSNLKEKKSPPKNKDDELNEFIHGGGI</sequence>
<dbReference type="SUPFAM" id="SSF51161">
    <property type="entry name" value="Trimeric LpxA-like enzymes"/>
    <property type="match status" value="1"/>
</dbReference>
<evidence type="ECO:0000256" key="1">
    <source>
        <dbReference type="ARBA" id="ARBA00004496"/>
    </source>
</evidence>
<keyword evidence="9" id="KW-0677">Repeat</keyword>
<dbReference type="RefSeq" id="WP_100704852.1">
    <property type="nucleotide sequence ID" value="NZ_NPDL01000004.1"/>
</dbReference>
<dbReference type="Gene3D" id="1.10.3130.10">
    <property type="entry name" value="serine acetyltransferase, domain 1"/>
    <property type="match status" value="1"/>
</dbReference>
<dbReference type="GO" id="GO:0006535">
    <property type="term" value="P:cysteine biosynthetic process from serine"/>
    <property type="evidence" value="ECO:0007669"/>
    <property type="project" value="InterPro"/>
</dbReference>
<dbReference type="InterPro" id="IPR011004">
    <property type="entry name" value="Trimer_LpxA-like_sf"/>
</dbReference>
<dbReference type="EC" id="2.3.1.30" evidence="4 13"/>
<dbReference type="CDD" id="cd03354">
    <property type="entry name" value="LbH_SAT"/>
    <property type="match status" value="1"/>
</dbReference>
<dbReference type="InterPro" id="IPR001451">
    <property type="entry name" value="Hexapep"/>
</dbReference>
<dbReference type="InterPro" id="IPR053376">
    <property type="entry name" value="Serine_acetyltransferase"/>
</dbReference>
<evidence type="ECO:0000256" key="8">
    <source>
        <dbReference type="ARBA" id="ARBA00022679"/>
    </source>
</evidence>
<comment type="subcellular location">
    <subcellularLocation>
        <location evidence="1">Cytoplasm</location>
    </subcellularLocation>
</comment>
<comment type="caution">
    <text evidence="15">The sequence shown here is derived from an EMBL/GenBank/DDBJ whole genome shotgun (WGS) entry which is preliminary data.</text>
</comment>
<evidence type="ECO:0000256" key="9">
    <source>
        <dbReference type="ARBA" id="ARBA00022737"/>
    </source>
</evidence>
<evidence type="ECO:0000256" key="6">
    <source>
        <dbReference type="ARBA" id="ARBA00022490"/>
    </source>
</evidence>
<dbReference type="FunFam" id="2.160.10.10:FF:000007">
    <property type="entry name" value="Serine acetyltransferase"/>
    <property type="match status" value="1"/>
</dbReference>
<comment type="pathway">
    <text evidence="2">Amino-acid biosynthesis; L-cysteine biosynthesis; L-cysteine from L-serine: step 1/2.</text>
</comment>
<evidence type="ECO:0000256" key="7">
    <source>
        <dbReference type="ARBA" id="ARBA00022605"/>
    </source>
</evidence>
<evidence type="ECO:0000256" key="4">
    <source>
        <dbReference type="ARBA" id="ARBA00013266"/>
    </source>
</evidence>
<evidence type="ECO:0000313" key="15">
    <source>
        <dbReference type="EMBL" id="PJZ27103.1"/>
    </source>
</evidence>
<dbReference type="GO" id="GO:0005737">
    <property type="term" value="C:cytoplasm"/>
    <property type="evidence" value="ECO:0007669"/>
    <property type="project" value="UniProtKB-SubCell"/>
</dbReference>
<proteinExistence type="inferred from homology"/>
<evidence type="ECO:0000256" key="12">
    <source>
        <dbReference type="ARBA" id="ARBA00049486"/>
    </source>
</evidence>
<dbReference type="NCBIfam" id="NF041874">
    <property type="entry name" value="EPS_EpsC"/>
    <property type="match status" value="1"/>
</dbReference>
<evidence type="ECO:0000256" key="13">
    <source>
        <dbReference type="PIRNR" id="PIRNR000441"/>
    </source>
</evidence>
<evidence type="ECO:0000256" key="11">
    <source>
        <dbReference type="ARBA" id="ARBA00023315"/>
    </source>
</evidence>
<comment type="similarity">
    <text evidence="3 13">Belongs to the transferase hexapeptide repeat family.</text>
</comment>
<dbReference type="PIRSF" id="PIRSF000441">
    <property type="entry name" value="CysE"/>
    <property type="match status" value="1"/>
</dbReference>
<feature type="region of interest" description="Disordered" evidence="14">
    <location>
        <begin position="216"/>
        <end position="237"/>
    </location>
</feature>
<dbReference type="PANTHER" id="PTHR42811">
    <property type="entry name" value="SERINE ACETYLTRANSFERASE"/>
    <property type="match status" value="1"/>
</dbReference>
<dbReference type="NCBIfam" id="TIGR01172">
    <property type="entry name" value="cysE"/>
    <property type="match status" value="1"/>
</dbReference>
<dbReference type="Gene3D" id="2.160.10.10">
    <property type="entry name" value="Hexapeptide repeat proteins"/>
    <property type="match status" value="1"/>
</dbReference>
<keyword evidence="8 13" id="KW-0808">Transferase</keyword>
<evidence type="ECO:0000256" key="14">
    <source>
        <dbReference type="SAM" id="MobiDB-lite"/>
    </source>
</evidence>
<dbReference type="AlphaFoldDB" id="A0A2M9XHF9"/>
<dbReference type="Proteomes" id="UP000232196">
    <property type="component" value="Unassembled WGS sequence"/>
</dbReference>
<dbReference type="InterPro" id="IPR042122">
    <property type="entry name" value="Ser_AcTrfase_N_sf"/>
</dbReference>
<keyword evidence="6" id="KW-0963">Cytoplasm</keyword>
<dbReference type="InterPro" id="IPR045304">
    <property type="entry name" value="LbH_SAT"/>
</dbReference>
<dbReference type="InterPro" id="IPR005881">
    <property type="entry name" value="Ser_O-AcTrfase"/>
</dbReference>
<accession>A0A2M9XHF9</accession>
<evidence type="ECO:0000256" key="10">
    <source>
        <dbReference type="ARBA" id="ARBA00023192"/>
    </source>
</evidence>
<name>A0A2M9XHF9_9LEPT</name>
<reference evidence="15 16" key="1">
    <citation type="submission" date="2017-07" db="EMBL/GenBank/DDBJ databases">
        <title>Leptospira spp. isolated from tropical soils.</title>
        <authorList>
            <person name="Thibeaux R."/>
            <person name="Iraola G."/>
            <person name="Ferres I."/>
            <person name="Bierque E."/>
            <person name="Girault D."/>
            <person name="Soupe-Gilbert M.-E."/>
            <person name="Picardeau M."/>
            <person name="Goarant C."/>
        </authorList>
    </citation>
    <scope>NUCLEOTIDE SEQUENCE [LARGE SCALE GENOMIC DNA]</scope>
    <source>
        <strain evidence="15 16">MCA1-C-A1</strain>
    </source>
</reference>
<dbReference type="EMBL" id="NPDN01000001">
    <property type="protein sequence ID" value="PJZ27103.1"/>
    <property type="molecule type" value="Genomic_DNA"/>
</dbReference>
<evidence type="ECO:0000256" key="3">
    <source>
        <dbReference type="ARBA" id="ARBA00007274"/>
    </source>
</evidence>
<keyword evidence="11 13" id="KW-0012">Acyltransferase</keyword>
<dbReference type="Pfam" id="PF00132">
    <property type="entry name" value="Hexapep"/>
    <property type="match status" value="1"/>
</dbReference>
<evidence type="ECO:0000256" key="5">
    <source>
        <dbReference type="ARBA" id="ARBA00018522"/>
    </source>
</evidence>
<organism evidence="15 16">
    <name type="scientific">Leptospira hartskeerlii</name>
    <dbReference type="NCBI Taxonomy" id="2023177"/>
    <lineage>
        <taxon>Bacteria</taxon>
        <taxon>Pseudomonadati</taxon>
        <taxon>Spirochaetota</taxon>
        <taxon>Spirochaetia</taxon>
        <taxon>Leptospirales</taxon>
        <taxon>Leptospiraceae</taxon>
        <taxon>Leptospira</taxon>
    </lineage>
</organism>
<keyword evidence="7" id="KW-0028">Amino-acid biosynthesis</keyword>
<dbReference type="OrthoDB" id="9801456at2"/>
<dbReference type="PROSITE" id="PS00101">
    <property type="entry name" value="HEXAPEP_TRANSFERASES"/>
    <property type="match status" value="1"/>
</dbReference>
<dbReference type="FunFam" id="1.10.3130.10:FF:000003">
    <property type="entry name" value="Serine acetyltransferase"/>
    <property type="match status" value="1"/>
</dbReference>
<evidence type="ECO:0000256" key="2">
    <source>
        <dbReference type="ARBA" id="ARBA00004876"/>
    </source>
</evidence>
<gene>
    <name evidence="15" type="primary">cysE</name>
    <name evidence="15" type="ORF">CH357_00630</name>
</gene>
<dbReference type="InterPro" id="IPR018357">
    <property type="entry name" value="Hexapep_transf_CS"/>
</dbReference>